<keyword evidence="5 6" id="KW-0472">Membrane</keyword>
<gene>
    <name evidence="7" type="ORF">A3K49_04155</name>
</gene>
<dbReference type="InterPro" id="IPR000390">
    <property type="entry name" value="Small_drug/metabolite_transptr"/>
</dbReference>
<evidence type="ECO:0000256" key="5">
    <source>
        <dbReference type="ARBA" id="ARBA00023136"/>
    </source>
</evidence>
<keyword evidence="2" id="KW-1003">Cell membrane</keyword>
<sequence length="173" mass="19628">MIQIADIARWILGSFATVDEVEQGLKKVVVRSWTTGMIKVSILMCYNPPVMRHLLTWMFIYTLVMALGQIFLKMGMSKMAGFSLQSTKDAFLILPGLLRSPYILLGAGLMAASFVLWLFILSWFRLSLVFPLTALTFVFVVLLSYFMLGEKMLIQNYAGIVLIAFGIFFLLYK</sequence>
<dbReference type="Gene3D" id="1.10.3730.20">
    <property type="match status" value="1"/>
</dbReference>
<feature type="transmembrane region" description="Helical" evidence="6">
    <location>
        <begin position="54"/>
        <end position="72"/>
    </location>
</feature>
<organism evidence="7 8">
    <name type="scientific">candidate division WOR-1 bacterium RIFOXYC12_FULL_54_18</name>
    <dbReference type="NCBI Taxonomy" id="1802584"/>
    <lineage>
        <taxon>Bacteria</taxon>
        <taxon>Bacillati</taxon>
        <taxon>Saganbacteria</taxon>
    </lineage>
</organism>
<proteinExistence type="predicted"/>
<comment type="subcellular location">
    <subcellularLocation>
        <location evidence="1">Cell membrane</location>
        <topology evidence="1">Multi-pass membrane protein</topology>
    </subcellularLocation>
</comment>
<evidence type="ECO:0000313" key="8">
    <source>
        <dbReference type="Proteomes" id="UP000178602"/>
    </source>
</evidence>
<evidence type="ECO:0000256" key="2">
    <source>
        <dbReference type="ARBA" id="ARBA00022475"/>
    </source>
</evidence>
<protein>
    <recommendedName>
        <fullName evidence="9">EamA domain-containing protein</fullName>
    </recommendedName>
</protein>
<dbReference type="AlphaFoldDB" id="A0A1F4T7U9"/>
<comment type="caution">
    <text evidence="7">The sequence shown here is derived from an EMBL/GenBank/DDBJ whole genome shotgun (WGS) entry which is preliminary data.</text>
</comment>
<evidence type="ECO:0000256" key="3">
    <source>
        <dbReference type="ARBA" id="ARBA00022692"/>
    </source>
</evidence>
<dbReference type="SUPFAM" id="SSF103481">
    <property type="entry name" value="Multidrug resistance efflux transporter EmrE"/>
    <property type="match status" value="1"/>
</dbReference>
<evidence type="ECO:0000256" key="4">
    <source>
        <dbReference type="ARBA" id="ARBA00022989"/>
    </source>
</evidence>
<evidence type="ECO:0000256" key="1">
    <source>
        <dbReference type="ARBA" id="ARBA00004651"/>
    </source>
</evidence>
<dbReference type="Proteomes" id="UP000178602">
    <property type="component" value="Unassembled WGS sequence"/>
</dbReference>
<reference evidence="7 8" key="1">
    <citation type="journal article" date="2016" name="Nat. Commun.">
        <title>Thousands of microbial genomes shed light on interconnected biogeochemical processes in an aquifer system.</title>
        <authorList>
            <person name="Anantharaman K."/>
            <person name="Brown C.T."/>
            <person name="Hug L.A."/>
            <person name="Sharon I."/>
            <person name="Castelle C.J."/>
            <person name="Probst A.J."/>
            <person name="Thomas B.C."/>
            <person name="Singh A."/>
            <person name="Wilkins M.J."/>
            <person name="Karaoz U."/>
            <person name="Brodie E.L."/>
            <person name="Williams K.H."/>
            <person name="Hubbard S.S."/>
            <person name="Banfield J.F."/>
        </authorList>
    </citation>
    <scope>NUCLEOTIDE SEQUENCE [LARGE SCALE GENOMIC DNA]</scope>
</reference>
<dbReference type="PANTHER" id="PTHR30561">
    <property type="entry name" value="SMR FAMILY PROTON-DEPENDENT DRUG EFFLUX TRANSPORTER SUGE"/>
    <property type="match status" value="1"/>
</dbReference>
<accession>A0A1F4T7U9</accession>
<feature type="transmembrane region" description="Helical" evidence="6">
    <location>
        <begin position="154"/>
        <end position="172"/>
    </location>
</feature>
<dbReference type="GO" id="GO:0022857">
    <property type="term" value="F:transmembrane transporter activity"/>
    <property type="evidence" value="ECO:0007669"/>
    <property type="project" value="InterPro"/>
</dbReference>
<keyword evidence="4 6" id="KW-1133">Transmembrane helix</keyword>
<dbReference type="EMBL" id="MEUG01000001">
    <property type="protein sequence ID" value="OGC28163.1"/>
    <property type="molecule type" value="Genomic_DNA"/>
</dbReference>
<dbReference type="GO" id="GO:0005886">
    <property type="term" value="C:plasma membrane"/>
    <property type="evidence" value="ECO:0007669"/>
    <property type="project" value="UniProtKB-SubCell"/>
</dbReference>
<name>A0A1F4T7U9_UNCSA</name>
<evidence type="ECO:0000256" key="6">
    <source>
        <dbReference type="SAM" id="Phobius"/>
    </source>
</evidence>
<evidence type="ECO:0000313" key="7">
    <source>
        <dbReference type="EMBL" id="OGC28163.1"/>
    </source>
</evidence>
<dbReference type="PANTHER" id="PTHR30561:SF9">
    <property type="entry name" value="4-AMINO-4-DEOXY-L-ARABINOSE-PHOSPHOUNDECAPRENOL FLIPPASE SUBUNIT ARNF-RELATED"/>
    <property type="match status" value="1"/>
</dbReference>
<dbReference type="InterPro" id="IPR037185">
    <property type="entry name" value="EmrE-like"/>
</dbReference>
<feature type="transmembrane region" description="Helical" evidence="6">
    <location>
        <begin position="102"/>
        <end position="121"/>
    </location>
</feature>
<feature type="transmembrane region" description="Helical" evidence="6">
    <location>
        <begin position="128"/>
        <end position="148"/>
    </location>
</feature>
<evidence type="ECO:0008006" key="9">
    <source>
        <dbReference type="Google" id="ProtNLM"/>
    </source>
</evidence>
<keyword evidence="3 6" id="KW-0812">Transmembrane</keyword>